<evidence type="ECO:0000256" key="2">
    <source>
        <dbReference type="SAM" id="Phobius"/>
    </source>
</evidence>
<evidence type="ECO:0000313" key="4">
    <source>
        <dbReference type="Proteomes" id="UP000516444"/>
    </source>
</evidence>
<dbReference type="RefSeq" id="WP_190849563.1">
    <property type="nucleotide sequence ID" value="NZ_AP023440.1"/>
</dbReference>
<accession>A0A7G1NZG4</accession>
<dbReference type="KEGG" id="sgm:GCM10017557_11140"/>
<keyword evidence="4" id="KW-1185">Reference proteome</keyword>
<feature type="compositionally biased region" description="Low complexity" evidence="1">
    <location>
        <begin position="60"/>
        <end position="70"/>
    </location>
</feature>
<dbReference type="Proteomes" id="UP000516444">
    <property type="component" value="Chromosome"/>
</dbReference>
<proteinExistence type="predicted"/>
<protein>
    <submittedName>
        <fullName evidence="3">Uncharacterized protein</fullName>
    </submittedName>
</protein>
<keyword evidence="2" id="KW-0812">Transmembrane</keyword>
<evidence type="ECO:0000313" key="3">
    <source>
        <dbReference type="EMBL" id="BCL26255.1"/>
    </source>
</evidence>
<feature type="region of interest" description="Disordered" evidence="1">
    <location>
        <begin position="60"/>
        <end position="79"/>
    </location>
</feature>
<gene>
    <name evidence="3" type="ORF">GCM10017557_11140</name>
</gene>
<feature type="transmembrane region" description="Helical" evidence="2">
    <location>
        <begin position="6"/>
        <end position="24"/>
    </location>
</feature>
<name>A0A7G1NZG4_9ACTN</name>
<dbReference type="AlphaFoldDB" id="A0A7G1NZG4"/>
<reference evidence="3 4" key="1">
    <citation type="journal article" date="2014" name="Int. J. Syst. Evol. Microbiol.">
        <title>Complete genome sequence of Corynebacterium casei LMG S-19264T (=DSM 44701T), isolated from a smear-ripened cheese.</title>
        <authorList>
            <consortium name="US DOE Joint Genome Institute (JGI-PGF)"/>
            <person name="Walter F."/>
            <person name="Albersmeier A."/>
            <person name="Kalinowski J."/>
            <person name="Ruckert C."/>
        </authorList>
    </citation>
    <scope>NUCLEOTIDE SEQUENCE [LARGE SCALE GENOMIC DNA]</scope>
    <source>
        <strain evidence="3 4">JCM 4677</strain>
    </source>
</reference>
<evidence type="ECO:0000256" key="1">
    <source>
        <dbReference type="SAM" id="MobiDB-lite"/>
    </source>
</evidence>
<sequence>MEWISPVVSGIGAVLSLLAVFIVAKMHVQGEHTKWLREERVRSAIDLKMAVSRVRVTYSRPAAGRSSPSRTLDQSSPNSSFDFVEVNAAMARLDIVGSSRTVLQVATLRDKLREFVRASTENEADWRERRDAVDATVNSIVQSVRKDVS</sequence>
<keyword evidence="2" id="KW-0472">Membrane</keyword>
<dbReference type="EMBL" id="AP023440">
    <property type="protein sequence ID" value="BCL26255.1"/>
    <property type="molecule type" value="Genomic_DNA"/>
</dbReference>
<keyword evidence="2" id="KW-1133">Transmembrane helix</keyword>
<organism evidence="3 4">
    <name type="scientific">Streptomyces aurantiacus</name>
    <dbReference type="NCBI Taxonomy" id="47760"/>
    <lineage>
        <taxon>Bacteria</taxon>
        <taxon>Bacillati</taxon>
        <taxon>Actinomycetota</taxon>
        <taxon>Actinomycetes</taxon>
        <taxon>Kitasatosporales</taxon>
        <taxon>Streptomycetaceae</taxon>
        <taxon>Streptomyces</taxon>
        <taxon>Streptomyces aurantiacus group</taxon>
    </lineage>
</organism>